<dbReference type="VEuPathDB" id="TriTrypDB:ADEAN_000144700"/>
<reference evidence="1 2" key="1">
    <citation type="submission" date="2020-08" db="EMBL/GenBank/DDBJ databases">
        <authorList>
            <person name="Newling K."/>
            <person name="Davey J."/>
            <person name="Forrester S."/>
        </authorList>
    </citation>
    <scope>NUCLEOTIDE SEQUENCE [LARGE SCALE GENOMIC DNA]</scope>
    <source>
        <strain evidence="2">Crithidia deanei Carvalho (ATCC PRA-265)</strain>
    </source>
</reference>
<dbReference type="OrthoDB" id="241643at2759"/>
<dbReference type="AlphaFoldDB" id="A0A7G2C5H5"/>
<sequence>MAIHQNKVERQYSADRNKVQRCTLVSDGVSLKGLRQGNPRYADSAELRLITVDSSKAEEAPPKIYSLLWKNHYHSTRQVFAAPSWWSAEEVGKEKEKDTTTKGHYTAEWQGGPGVEYSKEDAKLSIFGSLKYLAKMEIPLPKRFSLTLNSQSSVVLPLQRMVLQQIGVEEAPPAEESMIGEHRYFWATQGPTWDSNLLKGFSNDYQSLHHAKRWYSILSVEVGRDRKKMKQEPTSAVSSWGAKGFMNVCFADSLRQYPRASVGVSLVSAAPRFAVDSFNKIMPSTFSCDFSWFVAFDKKKLESGFQPGKPEEEQFMRISPVETFRNMKCGVTWNFD</sequence>
<dbReference type="Proteomes" id="UP000515908">
    <property type="component" value="Chromosome 02"/>
</dbReference>
<evidence type="ECO:0000313" key="1">
    <source>
        <dbReference type="EMBL" id="CAD2214003.1"/>
    </source>
</evidence>
<protein>
    <submittedName>
        <fullName evidence="1">Uncharacterized protein</fullName>
    </submittedName>
</protein>
<keyword evidence="2" id="KW-1185">Reference proteome</keyword>
<proteinExistence type="predicted"/>
<accession>A0A7G2C5H5</accession>
<evidence type="ECO:0000313" key="2">
    <source>
        <dbReference type="Proteomes" id="UP000515908"/>
    </source>
</evidence>
<name>A0A7G2C5H5_9TRYP</name>
<dbReference type="EMBL" id="LR877146">
    <property type="protein sequence ID" value="CAD2214003.1"/>
    <property type="molecule type" value="Genomic_DNA"/>
</dbReference>
<organism evidence="1 2">
    <name type="scientific">Angomonas deanei</name>
    <dbReference type="NCBI Taxonomy" id="59799"/>
    <lineage>
        <taxon>Eukaryota</taxon>
        <taxon>Discoba</taxon>
        <taxon>Euglenozoa</taxon>
        <taxon>Kinetoplastea</taxon>
        <taxon>Metakinetoplastina</taxon>
        <taxon>Trypanosomatida</taxon>
        <taxon>Trypanosomatidae</taxon>
        <taxon>Strigomonadinae</taxon>
        <taxon>Angomonas</taxon>
    </lineage>
</organism>
<gene>
    <name evidence="1" type="ORF">ADEAN_000144700</name>
</gene>